<name>U6LF57_9EIME</name>
<keyword evidence="2" id="KW-0328">Glycosyltransferase</keyword>
<proteinExistence type="predicted"/>
<evidence type="ECO:0000313" key="3">
    <source>
        <dbReference type="Proteomes" id="UP000030750"/>
    </source>
</evidence>
<dbReference type="AlphaFoldDB" id="U6LF57"/>
<dbReference type="OrthoDB" id="690928at2759"/>
<protein>
    <submittedName>
        <fullName evidence="2">Phosphatidylinositol N-acetylglucosaminyltransferase subunit, putative</fullName>
    </submittedName>
</protein>
<sequence length="130" mass="14022">MGHLPISPAMRCGVSADSRARPASPAAERSLQLMSSAAAAALTRAAAATAEKGHLESVNCRDHIEAPLLSMLQQQQQRKQQQHQSGTIGDFPLSLVSRAMFPLNPNLELRPCCVEGPPFHYEALRPKPTT</sequence>
<dbReference type="EMBL" id="HG711418">
    <property type="protein sequence ID" value="CDJ49002.1"/>
    <property type="molecule type" value="Genomic_DNA"/>
</dbReference>
<accession>U6LF57</accession>
<reference evidence="2" key="1">
    <citation type="submission" date="2013-10" db="EMBL/GenBank/DDBJ databases">
        <title>Genomic analysis of the causative agents of coccidiosis in chickens.</title>
        <authorList>
            <person name="Reid A.J."/>
            <person name="Blake D."/>
            <person name="Billington K."/>
            <person name="Browne H."/>
            <person name="Dunn M."/>
            <person name="Hung S."/>
            <person name="Kawahara F."/>
            <person name="Miranda-Saavedra D."/>
            <person name="Mourier T."/>
            <person name="Nagra H."/>
            <person name="Otto T.D."/>
            <person name="Rawlings N."/>
            <person name="Sanchez A."/>
            <person name="Sanders M."/>
            <person name="Subramaniam C."/>
            <person name="Tay Y."/>
            <person name="Dear P."/>
            <person name="Doerig C."/>
            <person name="Gruber A."/>
            <person name="Parkinson J."/>
            <person name="Shirley M."/>
            <person name="Wan K.L."/>
            <person name="Berriman M."/>
            <person name="Tomley F."/>
            <person name="Pain A."/>
        </authorList>
    </citation>
    <scope>NUCLEOTIDE SEQUENCE [LARGE SCALE GENOMIC DNA]</scope>
    <source>
        <strain evidence="2">Houghton</strain>
    </source>
</reference>
<evidence type="ECO:0000313" key="2">
    <source>
        <dbReference type="EMBL" id="CDJ49002.1"/>
    </source>
</evidence>
<keyword evidence="2" id="KW-0808">Transferase</keyword>
<reference evidence="2" key="2">
    <citation type="submission" date="2013-10" db="EMBL/GenBank/DDBJ databases">
        <authorList>
            <person name="Aslett M."/>
        </authorList>
    </citation>
    <scope>NUCLEOTIDE SEQUENCE [LARGE SCALE GENOMIC DNA]</scope>
    <source>
        <strain evidence="2">Houghton</strain>
    </source>
</reference>
<dbReference type="VEuPathDB" id="ToxoDB:EBH_0023430"/>
<dbReference type="Proteomes" id="UP000030750">
    <property type="component" value="Unassembled WGS sequence"/>
</dbReference>
<feature type="region of interest" description="Disordered" evidence="1">
    <location>
        <begin position="1"/>
        <end position="28"/>
    </location>
</feature>
<evidence type="ECO:0000256" key="1">
    <source>
        <dbReference type="SAM" id="MobiDB-lite"/>
    </source>
</evidence>
<organism evidence="2 3">
    <name type="scientific">Eimeria brunetti</name>
    <dbReference type="NCBI Taxonomy" id="51314"/>
    <lineage>
        <taxon>Eukaryota</taxon>
        <taxon>Sar</taxon>
        <taxon>Alveolata</taxon>
        <taxon>Apicomplexa</taxon>
        <taxon>Conoidasida</taxon>
        <taxon>Coccidia</taxon>
        <taxon>Eucoccidiorida</taxon>
        <taxon>Eimeriorina</taxon>
        <taxon>Eimeriidae</taxon>
        <taxon>Eimeria</taxon>
    </lineage>
</organism>
<gene>
    <name evidence="2" type="ORF">EBH_0023430</name>
</gene>
<keyword evidence="3" id="KW-1185">Reference proteome</keyword>
<feature type="compositionally biased region" description="Low complexity" evidence="1">
    <location>
        <begin position="15"/>
        <end position="28"/>
    </location>
</feature>
<dbReference type="GO" id="GO:0016757">
    <property type="term" value="F:glycosyltransferase activity"/>
    <property type="evidence" value="ECO:0007669"/>
    <property type="project" value="UniProtKB-KW"/>
</dbReference>